<keyword evidence="1" id="KW-0479">Metal-binding</keyword>
<keyword evidence="5" id="KW-1185">Reference proteome</keyword>
<sequence length="697" mass="74544">MENGGAQGGSHGNQLRGGGAHRGNGRRQGGMVGRGGGGFHATNQGFHPGYGGGGRGYSGRGGGRYGGGRGRHDGSNFGGRGRGGAGGRRGRGYGQADGGHLCSGDQQIEDALRGQPIVPNVHGNGTQTPTLPADVAALLQQALASIHQGAHPPPVKDNVNAMAKTTKPKEGNDASELVPIHKMSKATLSNEAPESFAQAATIDSSGKMSYCYRCLTKGHVREDCDAEMYCDICDCIEHFTSRCPKFRGDKPCAIPCGYAVEGLGFYHIPQSVTPQQRSDPRAAVIRVTDGTLIIPNVISELERLIPGKWKWNVESGGNSKTFKTLFPSKIELKRMAEWGVVQTKFNNAKLKIEERPLGDKAKFALPKIWVQFTGLPNDLHDFLTIWAIGSILEVTKAVDMRFTRQHAVCRLQVLVLDPNLIPQFVDIVIGDYLYELQFMVEINGDANNPEPMDMDHHGKEDGDNNKGTRENNKAPGTQQGIANGKEAKESRNKSDALVLPGGNSNIATHRRNSLVSKGAAIRIIAPAQQNKRPIYHIQDPGSDGLLVANSGTSTMVDEALGDNTAVVTNAEANGKELLQEGGAHMENQELGLKLGLDEGVAPMGEHGEESELDSDEVERELERFGMSDVESAAPSVDELAAISEASPVQAMARRSKRQAETADEVCLDKAEKLKASRLEGIVQGHTLASDVVAASKV</sequence>
<dbReference type="PANTHER" id="PTHR33170:SF41">
    <property type="entry name" value="CCHC-TYPE DOMAIN-CONTAINING PROTEIN"/>
    <property type="match status" value="1"/>
</dbReference>
<feature type="region of interest" description="Disordered" evidence="2">
    <location>
        <begin position="1"/>
        <end position="104"/>
    </location>
</feature>
<feature type="compositionally biased region" description="Basic and acidic residues" evidence="2">
    <location>
        <begin position="453"/>
        <end position="472"/>
    </location>
</feature>
<keyword evidence="1" id="KW-0862">Zinc</keyword>
<feature type="compositionally biased region" description="Basic and acidic residues" evidence="2">
    <location>
        <begin position="485"/>
        <end position="494"/>
    </location>
</feature>
<dbReference type="InterPro" id="IPR001878">
    <property type="entry name" value="Znf_CCHC"/>
</dbReference>
<dbReference type="InterPro" id="IPR036875">
    <property type="entry name" value="Znf_CCHC_sf"/>
</dbReference>
<name>A0A8T0SDL9_PANVG</name>
<accession>A0A8T0SDL9</accession>
<dbReference type="Proteomes" id="UP000823388">
    <property type="component" value="Chromosome 5K"/>
</dbReference>
<feature type="compositionally biased region" description="Gly residues" evidence="2">
    <location>
        <begin position="48"/>
        <end position="68"/>
    </location>
</feature>
<evidence type="ECO:0000256" key="2">
    <source>
        <dbReference type="SAM" id="MobiDB-lite"/>
    </source>
</evidence>
<gene>
    <name evidence="4" type="ORF">PVAP13_5KG087809</name>
</gene>
<evidence type="ECO:0000313" key="5">
    <source>
        <dbReference type="Proteomes" id="UP000823388"/>
    </source>
</evidence>
<dbReference type="EMBL" id="CM029045">
    <property type="protein sequence ID" value="KAG2595544.1"/>
    <property type="molecule type" value="Genomic_DNA"/>
</dbReference>
<evidence type="ECO:0000256" key="1">
    <source>
        <dbReference type="PROSITE-ProRule" id="PRU00047"/>
    </source>
</evidence>
<dbReference type="AlphaFoldDB" id="A0A8T0SDL9"/>
<evidence type="ECO:0000313" key="4">
    <source>
        <dbReference type="EMBL" id="KAG2595544.1"/>
    </source>
</evidence>
<feature type="region of interest" description="Disordered" evidence="2">
    <location>
        <begin position="447"/>
        <end position="511"/>
    </location>
</feature>
<proteinExistence type="predicted"/>
<organism evidence="4 5">
    <name type="scientific">Panicum virgatum</name>
    <name type="common">Blackwell switchgrass</name>
    <dbReference type="NCBI Taxonomy" id="38727"/>
    <lineage>
        <taxon>Eukaryota</taxon>
        <taxon>Viridiplantae</taxon>
        <taxon>Streptophyta</taxon>
        <taxon>Embryophyta</taxon>
        <taxon>Tracheophyta</taxon>
        <taxon>Spermatophyta</taxon>
        <taxon>Magnoliopsida</taxon>
        <taxon>Liliopsida</taxon>
        <taxon>Poales</taxon>
        <taxon>Poaceae</taxon>
        <taxon>PACMAD clade</taxon>
        <taxon>Panicoideae</taxon>
        <taxon>Panicodae</taxon>
        <taxon>Paniceae</taxon>
        <taxon>Panicinae</taxon>
        <taxon>Panicum</taxon>
        <taxon>Panicum sect. Hiantes</taxon>
    </lineage>
</organism>
<dbReference type="SUPFAM" id="SSF57756">
    <property type="entry name" value="Retrovirus zinc finger-like domains"/>
    <property type="match status" value="1"/>
</dbReference>
<reference evidence="4" key="1">
    <citation type="submission" date="2020-05" db="EMBL/GenBank/DDBJ databases">
        <title>WGS assembly of Panicum virgatum.</title>
        <authorList>
            <person name="Lovell J.T."/>
            <person name="Jenkins J."/>
            <person name="Shu S."/>
            <person name="Juenger T.E."/>
            <person name="Schmutz J."/>
        </authorList>
    </citation>
    <scope>NUCLEOTIDE SEQUENCE</scope>
    <source>
        <strain evidence="4">AP13</strain>
    </source>
</reference>
<dbReference type="GO" id="GO:0003676">
    <property type="term" value="F:nucleic acid binding"/>
    <property type="evidence" value="ECO:0007669"/>
    <property type="project" value="InterPro"/>
</dbReference>
<feature type="compositionally biased region" description="Gly residues" evidence="2">
    <location>
        <begin position="1"/>
        <end position="39"/>
    </location>
</feature>
<dbReference type="Gene3D" id="4.10.60.10">
    <property type="entry name" value="Zinc finger, CCHC-type"/>
    <property type="match status" value="1"/>
</dbReference>
<comment type="caution">
    <text evidence="4">The sequence shown here is derived from an EMBL/GenBank/DDBJ whole genome shotgun (WGS) entry which is preliminary data.</text>
</comment>
<keyword evidence="1" id="KW-0863">Zinc-finger</keyword>
<feature type="compositionally biased region" description="Gly residues" evidence="2">
    <location>
        <begin position="76"/>
        <end position="97"/>
    </location>
</feature>
<feature type="domain" description="CCHC-type" evidence="3">
    <location>
        <begin position="211"/>
        <end position="224"/>
    </location>
</feature>
<dbReference type="PROSITE" id="PS50158">
    <property type="entry name" value="ZF_CCHC"/>
    <property type="match status" value="1"/>
</dbReference>
<protein>
    <recommendedName>
        <fullName evidence="3">CCHC-type domain-containing protein</fullName>
    </recommendedName>
</protein>
<evidence type="ECO:0000259" key="3">
    <source>
        <dbReference type="PROSITE" id="PS50158"/>
    </source>
</evidence>
<dbReference type="GO" id="GO:0008270">
    <property type="term" value="F:zinc ion binding"/>
    <property type="evidence" value="ECO:0007669"/>
    <property type="project" value="UniProtKB-KW"/>
</dbReference>
<dbReference type="PANTHER" id="PTHR33170">
    <property type="entry name" value="DUF4283 DOMAIN-CONTAINING PROTEIN-RELATED"/>
    <property type="match status" value="1"/>
</dbReference>